<gene>
    <name evidence="2" type="ordered locus">DaAHT2_1627</name>
</gene>
<feature type="domain" description="HD-GYP" evidence="1">
    <location>
        <begin position="182"/>
        <end position="382"/>
    </location>
</feature>
<reference evidence="3" key="1">
    <citation type="submission" date="2010-02" db="EMBL/GenBank/DDBJ databases">
        <title>Complete sequence of Desulfurivibrio alkaliphilus AHT2.</title>
        <authorList>
            <consortium name="US DOE Joint Genome Institute"/>
            <person name="Pitluck S."/>
            <person name="Chertkov O."/>
            <person name="Detter J.C."/>
            <person name="Han C."/>
            <person name="Tapia R."/>
            <person name="Larimer F."/>
            <person name="Land M."/>
            <person name="Hauser L."/>
            <person name="Kyrpides N."/>
            <person name="Mikhailova N."/>
            <person name="Sorokin D.Y."/>
            <person name="Muyzer G."/>
            <person name="Woyke T."/>
        </authorList>
    </citation>
    <scope>NUCLEOTIDE SEQUENCE [LARGE SCALE GENOMIC DNA]</scope>
    <source>
        <strain evidence="3">DSM 19089 / UNIQEM U267 / AHT2</strain>
    </source>
</reference>
<protein>
    <submittedName>
        <fullName evidence="2">Metal dependent phosphohydrolase</fullName>
    </submittedName>
</protein>
<dbReference type="EMBL" id="CP001940">
    <property type="protein sequence ID" value="ADH86320.1"/>
    <property type="molecule type" value="Genomic_DNA"/>
</dbReference>
<dbReference type="InterPro" id="IPR003607">
    <property type="entry name" value="HD/PDEase_dom"/>
</dbReference>
<organism evidence="2 3">
    <name type="scientific">Desulfurivibrio alkaliphilus (strain DSM 19089 / UNIQEM U267 / AHT2)</name>
    <dbReference type="NCBI Taxonomy" id="589865"/>
    <lineage>
        <taxon>Bacteria</taxon>
        <taxon>Pseudomonadati</taxon>
        <taxon>Thermodesulfobacteriota</taxon>
        <taxon>Desulfobulbia</taxon>
        <taxon>Desulfobulbales</taxon>
        <taxon>Desulfobulbaceae</taxon>
        <taxon>Desulfurivibrio</taxon>
    </lineage>
</organism>
<proteinExistence type="predicted"/>
<dbReference type="PANTHER" id="PTHR43155">
    <property type="entry name" value="CYCLIC DI-GMP PHOSPHODIESTERASE PA4108-RELATED"/>
    <property type="match status" value="1"/>
</dbReference>
<dbReference type="PROSITE" id="PS51832">
    <property type="entry name" value="HD_GYP"/>
    <property type="match status" value="1"/>
</dbReference>
<keyword evidence="2" id="KW-0378">Hydrolase</keyword>
<dbReference type="PANTHER" id="PTHR43155:SF2">
    <property type="entry name" value="CYCLIC DI-GMP PHOSPHODIESTERASE PA4108"/>
    <property type="match status" value="1"/>
</dbReference>
<dbReference type="RefSeq" id="WP_013163847.1">
    <property type="nucleotide sequence ID" value="NC_014216.1"/>
</dbReference>
<dbReference type="OrthoDB" id="5411109at2"/>
<dbReference type="STRING" id="589865.DaAHT2_1627"/>
<dbReference type="AlphaFoldDB" id="D6Z445"/>
<dbReference type="Proteomes" id="UP000001508">
    <property type="component" value="Chromosome"/>
</dbReference>
<dbReference type="Gene3D" id="1.10.3210.10">
    <property type="entry name" value="Hypothetical protein af1432"/>
    <property type="match status" value="1"/>
</dbReference>
<evidence type="ECO:0000313" key="2">
    <source>
        <dbReference type="EMBL" id="ADH86320.1"/>
    </source>
</evidence>
<evidence type="ECO:0000259" key="1">
    <source>
        <dbReference type="PROSITE" id="PS51832"/>
    </source>
</evidence>
<sequence>MDKAPKLPIDRLIEVVQKGGTVRTGVDVFNKQGILLLDKEVPITDPQVLVRAKEQGAGMVPINAAGGGGIWDSQGNRLDLPSEAPVQKPVAGGGRGGEIERRINEIIETKRIAAEKYQQAKACLRQIMDSIRRTGGEFDLEPVNETVKGLANFVTSHDNSFAYLTREIFSCDDYLYNHSVNVCTIGTVVLKKFNSNFSNAVNSLLNNVPTGGLGEEKRDPSAFSYFLPAELQDISLGFFLHDLGKVLIDPEVLNKTGRLKESEFAEVRKHVTEKARLILDKNRLNNPYIANICYYHHAKLYSAEERCYPAQSPHLIPAYVKVCKLADVYDAMTSKRCYREALNPVGAVTDIFNRYARKEPLLQYVLHSFVKSVGIYPPGSVVHLTNGQLCYVLESDGPVLLPLTDSEGESLRDKPELLDLSQGQAPKEIKVDRRRPSLNPIEAYEILPDYLRRVVTSQPS</sequence>
<accession>D6Z445</accession>
<dbReference type="GO" id="GO:0016787">
    <property type="term" value="F:hydrolase activity"/>
    <property type="evidence" value="ECO:0007669"/>
    <property type="project" value="UniProtKB-KW"/>
</dbReference>
<dbReference type="SUPFAM" id="SSF109604">
    <property type="entry name" value="HD-domain/PDEase-like"/>
    <property type="match status" value="1"/>
</dbReference>
<dbReference type="eggNOG" id="COG2206">
    <property type="taxonomic scope" value="Bacteria"/>
</dbReference>
<dbReference type="InterPro" id="IPR037522">
    <property type="entry name" value="HD_GYP_dom"/>
</dbReference>
<dbReference type="KEGG" id="dak:DaAHT2_1627"/>
<dbReference type="Pfam" id="PF01966">
    <property type="entry name" value="HD"/>
    <property type="match status" value="1"/>
</dbReference>
<name>D6Z445_DESAT</name>
<evidence type="ECO:0000313" key="3">
    <source>
        <dbReference type="Proteomes" id="UP000001508"/>
    </source>
</evidence>
<dbReference type="InParanoid" id="D6Z445"/>
<dbReference type="CDD" id="cd00077">
    <property type="entry name" value="HDc"/>
    <property type="match status" value="1"/>
</dbReference>
<dbReference type="HOGENOM" id="CLU_046250_0_0_7"/>
<keyword evidence="3" id="KW-1185">Reference proteome</keyword>
<dbReference type="InterPro" id="IPR006674">
    <property type="entry name" value="HD_domain"/>
</dbReference>